<dbReference type="RefSeq" id="WP_272471439.1">
    <property type="nucleotide sequence ID" value="NZ_JAMWMK010000017.1"/>
</dbReference>
<dbReference type="EMBL" id="JAMWMK010000017">
    <property type="protein sequence ID" value="MDC4248451.1"/>
    <property type="molecule type" value="Genomic_DNA"/>
</dbReference>
<protein>
    <submittedName>
        <fullName evidence="1">Uncharacterized protein</fullName>
    </submittedName>
</protein>
<name>A0A9X3XT04_ENTFC</name>
<comment type="caution">
    <text evidence="1">The sequence shown here is derived from an EMBL/GenBank/DDBJ whole genome shotgun (WGS) entry which is preliminary data.</text>
</comment>
<proteinExistence type="predicted"/>
<evidence type="ECO:0000313" key="1">
    <source>
        <dbReference type="EMBL" id="MDC4248451.1"/>
    </source>
</evidence>
<organism evidence="1 2">
    <name type="scientific">Enterococcus faecium</name>
    <name type="common">Streptococcus faecium</name>
    <dbReference type="NCBI Taxonomy" id="1352"/>
    <lineage>
        <taxon>Bacteria</taxon>
        <taxon>Bacillati</taxon>
        <taxon>Bacillota</taxon>
        <taxon>Bacilli</taxon>
        <taxon>Lactobacillales</taxon>
        <taxon>Enterococcaceae</taxon>
        <taxon>Enterococcus</taxon>
    </lineage>
</organism>
<accession>A0A9X3XT04</accession>
<dbReference type="AlphaFoldDB" id="A0A9X3XT04"/>
<sequence length="69" mass="8412">MWKYYYQGIYVFSEKYISMTSVKKAKKQQVTLGTRATILESMVRSMNREMHKFYKIKPYWETEQAEVVE</sequence>
<gene>
    <name evidence="1" type="ORF">M3X98_10400</name>
</gene>
<dbReference type="Proteomes" id="UP001141166">
    <property type="component" value="Unassembled WGS sequence"/>
</dbReference>
<reference evidence="1" key="1">
    <citation type="submission" date="2022-05" db="EMBL/GenBank/DDBJ databases">
        <title>Draft genome sequences of Clostridium perfringens strains isolated from Peru.</title>
        <authorList>
            <person name="Hurtado R."/>
            <person name="Lima L."/>
            <person name="Sousa T."/>
            <person name="Jaiswal A.K."/>
            <person name="Tiwari S."/>
            <person name="Maturrano L."/>
            <person name="Brenig B."/>
            <person name="Azevedo V."/>
        </authorList>
    </citation>
    <scope>NUCLEOTIDE SEQUENCE</scope>
    <source>
        <strain evidence="1">CP4</strain>
    </source>
</reference>
<evidence type="ECO:0000313" key="2">
    <source>
        <dbReference type="Proteomes" id="UP001141166"/>
    </source>
</evidence>